<sequence>YINSSGRIQLNTTSTTKYTIVEGIKEIVKNFVMALINLRFVCLMALLLISTTCLTSQVSGRNNIGLQNGICGNREPYQVNCTQQGCVTACKKAGCGGGICHKDGSCNCL</sequence>
<keyword evidence="2" id="KW-1185">Reference proteome</keyword>
<dbReference type="Gramene" id="AET1Gv20584100.9">
    <property type="protein sequence ID" value="AET1Gv20584100.9"/>
    <property type="gene ID" value="AET1Gv20584100"/>
</dbReference>
<reference evidence="2" key="2">
    <citation type="journal article" date="2017" name="Nat. Plants">
        <title>The Aegilops tauschii genome reveals multiple impacts of transposons.</title>
        <authorList>
            <person name="Zhao G."/>
            <person name="Zou C."/>
            <person name="Li K."/>
            <person name="Wang K."/>
            <person name="Li T."/>
            <person name="Gao L."/>
            <person name="Zhang X."/>
            <person name="Wang H."/>
            <person name="Yang Z."/>
            <person name="Liu X."/>
            <person name="Jiang W."/>
            <person name="Mao L."/>
            <person name="Kong X."/>
            <person name="Jiao Y."/>
            <person name="Jia J."/>
        </authorList>
    </citation>
    <scope>NUCLEOTIDE SEQUENCE [LARGE SCALE GENOMIC DNA]</scope>
    <source>
        <strain evidence="2">cv. AL8/78</strain>
    </source>
</reference>
<evidence type="ECO:0000313" key="2">
    <source>
        <dbReference type="Proteomes" id="UP000015105"/>
    </source>
</evidence>
<reference evidence="1" key="3">
    <citation type="journal article" date="2017" name="Nature">
        <title>Genome sequence of the progenitor of the wheat D genome Aegilops tauschii.</title>
        <authorList>
            <person name="Luo M.C."/>
            <person name="Gu Y.Q."/>
            <person name="Puiu D."/>
            <person name="Wang H."/>
            <person name="Twardziok S.O."/>
            <person name="Deal K.R."/>
            <person name="Huo N."/>
            <person name="Zhu T."/>
            <person name="Wang L."/>
            <person name="Wang Y."/>
            <person name="McGuire P.E."/>
            <person name="Liu S."/>
            <person name="Long H."/>
            <person name="Ramasamy R.K."/>
            <person name="Rodriguez J.C."/>
            <person name="Van S.L."/>
            <person name="Yuan L."/>
            <person name="Wang Z."/>
            <person name="Xia Z."/>
            <person name="Xiao L."/>
            <person name="Anderson O.D."/>
            <person name="Ouyang S."/>
            <person name="Liang Y."/>
            <person name="Zimin A.V."/>
            <person name="Pertea G."/>
            <person name="Qi P."/>
            <person name="Bennetzen J.L."/>
            <person name="Dai X."/>
            <person name="Dawson M.W."/>
            <person name="Muller H.G."/>
            <person name="Kugler K."/>
            <person name="Rivarola-Duarte L."/>
            <person name="Spannagl M."/>
            <person name="Mayer K.F.X."/>
            <person name="Lu F.H."/>
            <person name="Bevan M.W."/>
            <person name="Leroy P."/>
            <person name="Li P."/>
            <person name="You F.M."/>
            <person name="Sun Q."/>
            <person name="Liu Z."/>
            <person name="Lyons E."/>
            <person name="Wicker T."/>
            <person name="Salzberg S.L."/>
            <person name="Devos K.M."/>
            <person name="Dvorak J."/>
        </authorList>
    </citation>
    <scope>NUCLEOTIDE SEQUENCE [LARGE SCALE GENOMIC DNA]</scope>
    <source>
        <strain evidence="1">cv. AL8/78</strain>
    </source>
</reference>
<dbReference type="EnsemblPlants" id="AET1Gv20584100.9">
    <property type="protein sequence ID" value="AET1Gv20584100.9"/>
    <property type="gene ID" value="AET1Gv20584100"/>
</dbReference>
<reference evidence="1" key="5">
    <citation type="journal article" date="2021" name="G3 (Bethesda)">
        <title>Aegilops tauschii genome assembly Aet v5.0 features greater sequence contiguity and improved annotation.</title>
        <authorList>
            <person name="Wang L."/>
            <person name="Zhu T."/>
            <person name="Rodriguez J.C."/>
            <person name="Deal K.R."/>
            <person name="Dubcovsky J."/>
            <person name="McGuire P.E."/>
            <person name="Lux T."/>
            <person name="Spannagl M."/>
            <person name="Mayer K.F.X."/>
            <person name="Baldrich P."/>
            <person name="Meyers B.C."/>
            <person name="Huo N."/>
            <person name="Gu Y.Q."/>
            <person name="Zhou H."/>
            <person name="Devos K.M."/>
            <person name="Bennetzen J.L."/>
            <person name="Unver T."/>
            <person name="Budak H."/>
            <person name="Gulick P.J."/>
            <person name="Galiba G."/>
            <person name="Kalapos B."/>
            <person name="Nelson D.R."/>
            <person name="Li P."/>
            <person name="You F.M."/>
            <person name="Luo M.C."/>
            <person name="Dvorak J."/>
        </authorList>
    </citation>
    <scope>NUCLEOTIDE SEQUENCE [LARGE SCALE GENOMIC DNA]</scope>
    <source>
        <strain evidence="1">cv. AL8/78</strain>
    </source>
</reference>
<accession>A0A452YZT9</accession>
<reference evidence="2" key="1">
    <citation type="journal article" date="2014" name="Science">
        <title>Ancient hybridizations among the ancestral genomes of bread wheat.</title>
        <authorList>
            <consortium name="International Wheat Genome Sequencing Consortium,"/>
            <person name="Marcussen T."/>
            <person name="Sandve S.R."/>
            <person name="Heier L."/>
            <person name="Spannagl M."/>
            <person name="Pfeifer M."/>
            <person name="Jakobsen K.S."/>
            <person name="Wulff B.B."/>
            <person name="Steuernagel B."/>
            <person name="Mayer K.F."/>
            <person name="Olsen O.A."/>
        </authorList>
    </citation>
    <scope>NUCLEOTIDE SEQUENCE [LARGE SCALE GENOMIC DNA]</scope>
    <source>
        <strain evidence="2">cv. AL8/78</strain>
    </source>
</reference>
<name>A0A452YZT9_AEGTS</name>
<proteinExistence type="predicted"/>
<dbReference type="Proteomes" id="UP000015105">
    <property type="component" value="Chromosome 1D"/>
</dbReference>
<evidence type="ECO:0008006" key="3">
    <source>
        <dbReference type="Google" id="ProtNLM"/>
    </source>
</evidence>
<evidence type="ECO:0000313" key="1">
    <source>
        <dbReference type="EnsemblPlants" id="AET1Gv20584100.9"/>
    </source>
</evidence>
<organism evidence="1 2">
    <name type="scientific">Aegilops tauschii subsp. strangulata</name>
    <name type="common">Goatgrass</name>
    <dbReference type="NCBI Taxonomy" id="200361"/>
    <lineage>
        <taxon>Eukaryota</taxon>
        <taxon>Viridiplantae</taxon>
        <taxon>Streptophyta</taxon>
        <taxon>Embryophyta</taxon>
        <taxon>Tracheophyta</taxon>
        <taxon>Spermatophyta</taxon>
        <taxon>Magnoliopsida</taxon>
        <taxon>Liliopsida</taxon>
        <taxon>Poales</taxon>
        <taxon>Poaceae</taxon>
        <taxon>BOP clade</taxon>
        <taxon>Pooideae</taxon>
        <taxon>Triticodae</taxon>
        <taxon>Triticeae</taxon>
        <taxon>Triticinae</taxon>
        <taxon>Aegilops</taxon>
    </lineage>
</organism>
<protein>
    <recommendedName>
        <fullName evidence="3">Knottin scorpion toxin-like domain-containing protein</fullName>
    </recommendedName>
</protein>
<dbReference type="AlphaFoldDB" id="A0A452YZT9"/>
<reference evidence="1" key="4">
    <citation type="submission" date="2019-03" db="UniProtKB">
        <authorList>
            <consortium name="EnsemblPlants"/>
        </authorList>
    </citation>
    <scope>IDENTIFICATION</scope>
</reference>